<dbReference type="InterPro" id="IPR007344">
    <property type="entry name" value="GrpB/CoaE"/>
</dbReference>
<dbReference type="InterPro" id="IPR043519">
    <property type="entry name" value="NT_sf"/>
</dbReference>
<gene>
    <name evidence="1" type="ORF">METZ01_LOCUS295199</name>
</gene>
<reference evidence="1" key="1">
    <citation type="submission" date="2018-05" db="EMBL/GenBank/DDBJ databases">
        <authorList>
            <person name="Lanie J.A."/>
            <person name="Ng W.-L."/>
            <person name="Kazmierczak K.M."/>
            <person name="Andrzejewski T.M."/>
            <person name="Davidsen T.M."/>
            <person name="Wayne K.J."/>
            <person name="Tettelin H."/>
            <person name="Glass J.I."/>
            <person name="Rusch D."/>
            <person name="Podicherti R."/>
            <person name="Tsui H.-C.T."/>
            <person name="Winkler M.E."/>
        </authorList>
    </citation>
    <scope>NUCLEOTIDE SEQUENCE</scope>
</reference>
<dbReference type="PANTHER" id="PTHR34822:SF1">
    <property type="entry name" value="GRPB FAMILY PROTEIN"/>
    <property type="match status" value="1"/>
</dbReference>
<evidence type="ECO:0008006" key="2">
    <source>
        <dbReference type="Google" id="ProtNLM"/>
    </source>
</evidence>
<dbReference type="Gene3D" id="3.30.460.10">
    <property type="entry name" value="Beta Polymerase, domain 2"/>
    <property type="match status" value="1"/>
</dbReference>
<dbReference type="PANTHER" id="PTHR34822">
    <property type="entry name" value="GRPB DOMAIN PROTEIN (AFU_ORTHOLOGUE AFUA_1G01530)"/>
    <property type="match status" value="1"/>
</dbReference>
<dbReference type="AlphaFoldDB" id="A0A382M319"/>
<evidence type="ECO:0000313" key="1">
    <source>
        <dbReference type="EMBL" id="SVC42345.1"/>
    </source>
</evidence>
<accession>A0A382M319</accession>
<organism evidence="1">
    <name type="scientific">marine metagenome</name>
    <dbReference type="NCBI Taxonomy" id="408172"/>
    <lineage>
        <taxon>unclassified sequences</taxon>
        <taxon>metagenomes</taxon>
        <taxon>ecological metagenomes</taxon>
    </lineage>
</organism>
<sequence>MKINIETYNKEWTGQFEKIKTDLCSILVKLNPKIEHIGSTSVPNLAAKPIIDIQVGIENSYDLDKTIKPMINNHYIYYEIYNSVMPNRRLFVGLKDKKYIRNFQNIYSKGDLIPHEKINQLRLTHIHIWEHGTDDWNRHIAFRDYLREHPEIASQYESLKKQLSLKDWKDGNEYNDAKDSFIKTEEAKAILWFGKNNQPLFP</sequence>
<name>A0A382M319_9ZZZZ</name>
<dbReference type="Pfam" id="PF04229">
    <property type="entry name" value="GrpB"/>
    <property type="match status" value="1"/>
</dbReference>
<dbReference type="EMBL" id="UINC01090418">
    <property type="protein sequence ID" value="SVC42345.1"/>
    <property type="molecule type" value="Genomic_DNA"/>
</dbReference>
<proteinExistence type="predicted"/>
<dbReference type="SUPFAM" id="SSF81301">
    <property type="entry name" value="Nucleotidyltransferase"/>
    <property type="match status" value="1"/>
</dbReference>
<protein>
    <recommendedName>
        <fullName evidence="2">GrpB family protein</fullName>
    </recommendedName>
</protein>